<reference evidence="2 3" key="1">
    <citation type="submission" date="2018-11" db="EMBL/GenBank/DDBJ databases">
        <title>Mesobaculum littorinae gen. nov., sp. nov., isolated from Littorina scabra that represents a novel genus of the order Rhodobacteraceae.</title>
        <authorList>
            <person name="Li F."/>
        </authorList>
    </citation>
    <scope>NUCLEOTIDE SEQUENCE [LARGE SCALE GENOMIC DNA]</scope>
    <source>
        <strain evidence="2 3">M0103</strain>
    </source>
</reference>
<dbReference type="OrthoDB" id="3399139at2"/>
<organism evidence="2 3">
    <name type="scientific">Mesobaculum littorinae</name>
    <dbReference type="NCBI Taxonomy" id="2486419"/>
    <lineage>
        <taxon>Bacteria</taxon>
        <taxon>Pseudomonadati</taxon>
        <taxon>Pseudomonadota</taxon>
        <taxon>Alphaproteobacteria</taxon>
        <taxon>Rhodobacterales</taxon>
        <taxon>Roseobacteraceae</taxon>
        <taxon>Mesobaculum</taxon>
    </lineage>
</organism>
<comment type="caution">
    <text evidence="2">The sequence shown here is derived from an EMBL/GenBank/DDBJ whole genome shotgun (WGS) entry which is preliminary data.</text>
</comment>
<feature type="compositionally biased region" description="Pro residues" evidence="1">
    <location>
        <begin position="329"/>
        <end position="340"/>
    </location>
</feature>
<dbReference type="Pfam" id="PF06999">
    <property type="entry name" value="Suc_Fer-like"/>
    <property type="match status" value="1"/>
</dbReference>
<dbReference type="AlphaFoldDB" id="A0A438ADK6"/>
<accession>A0A438ADK6</accession>
<feature type="region of interest" description="Disordered" evidence="1">
    <location>
        <begin position="311"/>
        <end position="340"/>
    </location>
</feature>
<evidence type="ECO:0000313" key="2">
    <source>
        <dbReference type="EMBL" id="RVV96774.1"/>
    </source>
</evidence>
<sequence>MTTPAPRPSPRPARRFCAEDSRAAGEPIAGTGMHPARNVLIQWPKGRWRHSMRIADGMEGEIERAITQLVEAGWRVNLIDRKEARADRLQVFVFPENLCLALPPETLPACLDALRGGGDPTAFGARPVARPVVACCTHGKHDRCCAKWGFAVYKALAAEAAARGDFDVWEATHLGGCRLAAGVLVLPAMHKYGRLVPADAAALLAAEAGGQPLLSRYRGACHLDRPAQTAEVAGRVALDRAGHRGPAEVAQTDADHWSVTVAGATARVRLHPDEVRIATTCAKMPESGLPDPRTILRAEVLELAALPETAGPGASVPLATHTADAADAPPAPAPFAAPDR</sequence>
<proteinExistence type="predicted"/>
<dbReference type="EMBL" id="RQXX01000008">
    <property type="protein sequence ID" value="RVV96774.1"/>
    <property type="molecule type" value="Genomic_DNA"/>
</dbReference>
<dbReference type="InterPro" id="IPR036249">
    <property type="entry name" value="Thioredoxin-like_sf"/>
</dbReference>
<dbReference type="Gene3D" id="3.40.30.10">
    <property type="entry name" value="Glutaredoxin"/>
    <property type="match status" value="1"/>
</dbReference>
<dbReference type="SUPFAM" id="SSF52833">
    <property type="entry name" value="Thioredoxin-like"/>
    <property type="match status" value="1"/>
</dbReference>
<protein>
    <submittedName>
        <fullName evidence="2">Sucrase ferredoxin</fullName>
    </submittedName>
</protein>
<evidence type="ECO:0000313" key="3">
    <source>
        <dbReference type="Proteomes" id="UP000285908"/>
    </source>
</evidence>
<dbReference type="InterPro" id="IPR009737">
    <property type="entry name" value="Aim32/Apd1-like"/>
</dbReference>
<name>A0A438ADK6_9RHOB</name>
<keyword evidence="3" id="KW-1185">Reference proteome</keyword>
<gene>
    <name evidence="2" type="ORF">EKE94_16925</name>
</gene>
<evidence type="ECO:0000256" key="1">
    <source>
        <dbReference type="SAM" id="MobiDB-lite"/>
    </source>
</evidence>
<dbReference type="RefSeq" id="WP_127907818.1">
    <property type="nucleotide sequence ID" value="NZ_RQXX01000008.1"/>
</dbReference>
<dbReference type="Proteomes" id="UP000285908">
    <property type="component" value="Unassembled WGS sequence"/>
</dbReference>